<evidence type="ECO:0000313" key="6">
    <source>
        <dbReference type="EMBL" id="VYT16691.1"/>
    </source>
</evidence>
<keyword evidence="2 6" id="KW-0560">Oxidoreductase</keyword>
<evidence type="ECO:0000256" key="3">
    <source>
        <dbReference type="ARBA" id="ARBA00048488"/>
    </source>
</evidence>
<dbReference type="EMBL" id="CACRSW010000030">
    <property type="protein sequence ID" value="VYT16691.1"/>
    <property type="molecule type" value="Genomic_DNA"/>
</dbReference>
<dbReference type="InterPro" id="IPR002579">
    <property type="entry name" value="Met_Sox_Rdtase_MsrB_dom"/>
</dbReference>
<dbReference type="GO" id="GO:0033743">
    <property type="term" value="F:peptide-methionine (R)-S-oxide reductase activity"/>
    <property type="evidence" value="ECO:0007669"/>
    <property type="project" value="UniProtKB-EC"/>
</dbReference>
<dbReference type="GO" id="GO:0005737">
    <property type="term" value="C:cytoplasm"/>
    <property type="evidence" value="ECO:0007669"/>
    <property type="project" value="TreeGrafter"/>
</dbReference>
<dbReference type="GeneID" id="79022441"/>
<gene>
    <name evidence="6" type="primary">msrB</name>
    <name evidence="6" type="ORF">AVLFYP127_01108</name>
    <name evidence="5" type="ORF">I6H45_06805</name>
</gene>
<dbReference type="PROSITE" id="PS51790">
    <property type="entry name" value="MSRB"/>
    <property type="match status" value="1"/>
</dbReference>
<evidence type="ECO:0000313" key="7">
    <source>
        <dbReference type="Proteomes" id="UP000595276"/>
    </source>
</evidence>
<dbReference type="EMBL" id="CP066014">
    <property type="protein sequence ID" value="QQB61508.1"/>
    <property type="molecule type" value="Genomic_DNA"/>
</dbReference>
<evidence type="ECO:0000259" key="4">
    <source>
        <dbReference type="PROSITE" id="PS51790"/>
    </source>
</evidence>
<accession>A0A6N2UK48</accession>
<protein>
    <recommendedName>
        <fullName evidence="1">peptide-methionine (R)-S-oxide reductase</fullName>
        <ecNumber evidence="1">1.8.4.12</ecNumber>
    </recommendedName>
</protein>
<dbReference type="GO" id="GO:0030091">
    <property type="term" value="P:protein repair"/>
    <property type="evidence" value="ECO:0007669"/>
    <property type="project" value="InterPro"/>
</dbReference>
<dbReference type="PANTHER" id="PTHR10173:SF59">
    <property type="entry name" value="PEPTIDE METHIONINE SULFOXIDE REDUCTASE MSRA_MSRB"/>
    <property type="match status" value="1"/>
</dbReference>
<feature type="domain" description="MsrB" evidence="4">
    <location>
        <begin position="6"/>
        <end position="128"/>
    </location>
</feature>
<dbReference type="GO" id="GO:0006979">
    <property type="term" value="P:response to oxidative stress"/>
    <property type="evidence" value="ECO:0007669"/>
    <property type="project" value="InterPro"/>
</dbReference>
<evidence type="ECO:0000256" key="1">
    <source>
        <dbReference type="ARBA" id="ARBA00012499"/>
    </source>
</evidence>
<comment type="catalytic activity">
    <reaction evidence="3">
        <text>L-methionyl-[protein] + [thioredoxin]-disulfide + H2O = L-methionyl-(R)-S-oxide-[protein] + [thioredoxin]-dithiol</text>
        <dbReference type="Rhea" id="RHEA:24164"/>
        <dbReference type="Rhea" id="RHEA-COMP:10698"/>
        <dbReference type="Rhea" id="RHEA-COMP:10700"/>
        <dbReference type="Rhea" id="RHEA-COMP:12313"/>
        <dbReference type="Rhea" id="RHEA-COMP:12314"/>
        <dbReference type="ChEBI" id="CHEBI:15377"/>
        <dbReference type="ChEBI" id="CHEBI:16044"/>
        <dbReference type="ChEBI" id="CHEBI:29950"/>
        <dbReference type="ChEBI" id="CHEBI:45764"/>
        <dbReference type="ChEBI" id="CHEBI:50058"/>
        <dbReference type="EC" id="1.8.4.12"/>
    </reaction>
</comment>
<dbReference type="KEGG" id="avg:I6H45_06805"/>
<organism evidence="6">
    <name type="scientific">Anaerococcus vaginalis</name>
    <dbReference type="NCBI Taxonomy" id="33037"/>
    <lineage>
        <taxon>Bacteria</taxon>
        <taxon>Bacillati</taxon>
        <taxon>Bacillota</taxon>
        <taxon>Tissierellia</taxon>
        <taxon>Tissierellales</taxon>
        <taxon>Peptoniphilaceae</taxon>
        <taxon>Anaerococcus</taxon>
    </lineage>
</organism>
<evidence type="ECO:0000313" key="5">
    <source>
        <dbReference type="EMBL" id="QQB61508.1"/>
    </source>
</evidence>
<dbReference type="InterPro" id="IPR011057">
    <property type="entry name" value="Mss4-like_sf"/>
</dbReference>
<dbReference type="FunFam" id="2.170.150.20:FF:000003">
    <property type="entry name" value="Peptide methionine sulfoxide reductase MsrB"/>
    <property type="match status" value="1"/>
</dbReference>
<dbReference type="Gene3D" id="2.170.150.20">
    <property type="entry name" value="Peptide methionine sulfoxide reductase"/>
    <property type="match status" value="1"/>
</dbReference>
<dbReference type="EC" id="1.8.4.12" evidence="1"/>
<sequence length="145" mass="16673">MDEKIKKDKLNKISKLSYEVTQKSYTEKPFSSIYNDFYKDGIYVDIISGEVLFSSLDKFDSGCGWPSFTKPLENNIKENEDLSHGMIRTEVKSKNANSHLGHVFPDGPKEKGGLRYCINGASLRFIPKKKLKEEGYEKYLDLFEN</sequence>
<name>A0A6N2UK48_9FIRM</name>
<reference evidence="6" key="1">
    <citation type="submission" date="2019-11" db="EMBL/GenBank/DDBJ databases">
        <authorList>
            <person name="Feng L."/>
        </authorList>
    </citation>
    <scope>NUCLEOTIDE SEQUENCE</scope>
    <source>
        <strain evidence="6">AvaginalisLFYP127</strain>
    </source>
</reference>
<dbReference type="AlphaFoldDB" id="A0A6N2UK48"/>
<proteinExistence type="predicted"/>
<dbReference type="RefSeq" id="WP_004839190.1">
    <property type="nucleotide sequence ID" value="NZ_CACRSW010000030.1"/>
</dbReference>
<dbReference type="SUPFAM" id="SSF51316">
    <property type="entry name" value="Mss4-like"/>
    <property type="match status" value="1"/>
</dbReference>
<dbReference type="InterPro" id="IPR028427">
    <property type="entry name" value="Met_Sox_Rdtase_MsrB"/>
</dbReference>
<evidence type="ECO:0000256" key="2">
    <source>
        <dbReference type="ARBA" id="ARBA00023002"/>
    </source>
</evidence>
<reference evidence="5 7" key="2">
    <citation type="submission" date="2020-12" db="EMBL/GenBank/DDBJ databases">
        <title>FDA dAtabase for Regulatory Grade micrObial Sequences (FDA-ARGOS): Supporting development and validation of Infectious Disease Dx tests.</title>
        <authorList>
            <person name="Sproer C."/>
            <person name="Gronow S."/>
            <person name="Severitt S."/>
            <person name="Schroder I."/>
            <person name="Tallon L."/>
            <person name="Sadzewicz L."/>
            <person name="Zhao X."/>
            <person name="Boylan J."/>
            <person name="Ott S."/>
            <person name="Bowen H."/>
            <person name="Vavikolanu K."/>
            <person name="Mehta A."/>
            <person name="Aluvathingal J."/>
            <person name="Nadendla S."/>
            <person name="Lowell S."/>
            <person name="Myers T."/>
            <person name="Yan Y."/>
            <person name="Sichtig H."/>
        </authorList>
    </citation>
    <scope>NUCLEOTIDE SEQUENCE [LARGE SCALE GENOMIC DNA]</scope>
    <source>
        <strain evidence="5 7">FDAARGOS_988</strain>
    </source>
</reference>
<dbReference type="PANTHER" id="PTHR10173">
    <property type="entry name" value="METHIONINE SULFOXIDE REDUCTASE"/>
    <property type="match status" value="1"/>
</dbReference>
<dbReference type="Pfam" id="PF01641">
    <property type="entry name" value="SelR"/>
    <property type="match status" value="1"/>
</dbReference>
<dbReference type="NCBIfam" id="TIGR00357">
    <property type="entry name" value="peptide-methionine (R)-S-oxide reductase MsrB"/>
    <property type="match status" value="1"/>
</dbReference>
<dbReference type="Proteomes" id="UP000595276">
    <property type="component" value="Chromosome"/>
</dbReference>